<gene>
    <name evidence="1" type="ORF">L249_1860</name>
</gene>
<organism evidence="1 2">
    <name type="scientific">Ophiocordyceps polyrhachis-furcata BCC 54312</name>
    <dbReference type="NCBI Taxonomy" id="1330021"/>
    <lineage>
        <taxon>Eukaryota</taxon>
        <taxon>Fungi</taxon>
        <taxon>Dikarya</taxon>
        <taxon>Ascomycota</taxon>
        <taxon>Pezizomycotina</taxon>
        <taxon>Sordariomycetes</taxon>
        <taxon>Hypocreomycetidae</taxon>
        <taxon>Hypocreales</taxon>
        <taxon>Ophiocordycipitaceae</taxon>
        <taxon>Ophiocordyceps</taxon>
    </lineage>
</organism>
<accession>A0A367LRR9</accession>
<dbReference type="Proteomes" id="UP000253664">
    <property type="component" value="Unassembled WGS sequence"/>
</dbReference>
<proteinExistence type="predicted"/>
<protein>
    <submittedName>
        <fullName evidence="1">Uncharacterized protein</fullName>
    </submittedName>
</protein>
<dbReference type="AlphaFoldDB" id="A0A367LRR9"/>
<dbReference type="EMBL" id="LKCN02000001">
    <property type="protein sequence ID" value="RCI17144.1"/>
    <property type="molecule type" value="Genomic_DNA"/>
</dbReference>
<keyword evidence="2" id="KW-1185">Reference proteome</keyword>
<evidence type="ECO:0000313" key="1">
    <source>
        <dbReference type="EMBL" id="RCI17144.1"/>
    </source>
</evidence>
<comment type="caution">
    <text evidence="1">The sequence shown here is derived from an EMBL/GenBank/DDBJ whole genome shotgun (WGS) entry which is preliminary data.</text>
</comment>
<evidence type="ECO:0000313" key="2">
    <source>
        <dbReference type="Proteomes" id="UP000253664"/>
    </source>
</evidence>
<name>A0A367LRR9_9HYPO</name>
<reference evidence="1 2" key="1">
    <citation type="journal article" date="2015" name="BMC Genomics">
        <title>Insights from the genome of Ophiocordyceps polyrhachis-furcata to pathogenicity and host specificity in insect fungi.</title>
        <authorList>
            <person name="Wichadakul D."/>
            <person name="Kobmoo N."/>
            <person name="Ingsriswang S."/>
            <person name="Tangphatsornruang S."/>
            <person name="Chantasingh D."/>
            <person name="Luangsa-ard J.J."/>
            <person name="Eurwilaichitr L."/>
        </authorList>
    </citation>
    <scope>NUCLEOTIDE SEQUENCE [LARGE SCALE GENOMIC DNA]</scope>
    <source>
        <strain evidence="1 2">BCC 54312</strain>
    </source>
</reference>
<sequence>MGLIDRATYVSTFISVCFHPLLQVYAFSCFDNVIEAALVMRVAPCYQRKGMKRMKKEGFTMHGVRQSRSMD</sequence>